<accession>A0A3Q3DLL2</accession>
<proteinExistence type="inferred from homology"/>
<evidence type="ECO:0000256" key="8">
    <source>
        <dbReference type="ARBA" id="ARBA00023319"/>
    </source>
</evidence>
<feature type="compositionally biased region" description="Basic and acidic residues" evidence="11">
    <location>
        <begin position="1081"/>
        <end position="1093"/>
    </location>
</feature>
<dbReference type="GeneID" id="109513952"/>
<dbReference type="SMART" id="SM00811">
    <property type="entry name" value="Alpha_kinase"/>
    <property type="match status" value="1"/>
</dbReference>
<keyword evidence="7" id="KW-1015">Disulfide bond</keyword>
<comment type="catalytic activity">
    <reaction evidence="9">
        <text>L-threonyl-[protein] + ATP = O-phospho-L-threonyl-[protein] + ADP + H(+)</text>
        <dbReference type="Rhea" id="RHEA:46608"/>
        <dbReference type="Rhea" id="RHEA-COMP:11060"/>
        <dbReference type="Rhea" id="RHEA-COMP:11605"/>
        <dbReference type="ChEBI" id="CHEBI:15378"/>
        <dbReference type="ChEBI" id="CHEBI:30013"/>
        <dbReference type="ChEBI" id="CHEBI:30616"/>
        <dbReference type="ChEBI" id="CHEBI:61977"/>
        <dbReference type="ChEBI" id="CHEBI:456216"/>
        <dbReference type="EC" id="2.7.11.1"/>
    </reaction>
</comment>
<evidence type="ECO:0000256" key="3">
    <source>
        <dbReference type="ARBA" id="ARBA00022527"/>
    </source>
</evidence>
<evidence type="ECO:0000259" key="13">
    <source>
        <dbReference type="PROSITE" id="PS51158"/>
    </source>
</evidence>
<dbReference type="Pfam" id="PF07679">
    <property type="entry name" value="I-set"/>
    <property type="match status" value="2"/>
</dbReference>
<feature type="region of interest" description="Disordered" evidence="11">
    <location>
        <begin position="1489"/>
        <end position="1543"/>
    </location>
</feature>
<dbReference type="OrthoDB" id="301415at2759"/>
<feature type="region of interest" description="Disordered" evidence="11">
    <location>
        <begin position="658"/>
        <end position="678"/>
    </location>
</feature>
<comment type="catalytic activity">
    <reaction evidence="10">
        <text>L-seryl-[protein] + ATP = O-phospho-L-seryl-[protein] + ADP + H(+)</text>
        <dbReference type="Rhea" id="RHEA:17989"/>
        <dbReference type="Rhea" id="RHEA-COMP:9863"/>
        <dbReference type="Rhea" id="RHEA-COMP:11604"/>
        <dbReference type="ChEBI" id="CHEBI:15378"/>
        <dbReference type="ChEBI" id="CHEBI:29999"/>
        <dbReference type="ChEBI" id="CHEBI:30616"/>
        <dbReference type="ChEBI" id="CHEBI:83421"/>
        <dbReference type="ChEBI" id="CHEBI:456216"/>
        <dbReference type="EC" id="2.7.11.1"/>
    </reaction>
</comment>
<evidence type="ECO:0000256" key="2">
    <source>
        <dbReference type="ARBA" id="ARBA00012513"/>
    </source>
</evidence>
<dbReference type="GeneTree" id="ENSGT00940000158534"/>
<dbReference type="PROSITE" id="PS51158">
    <property type="entry name" value="ALPHA_KINASE"/>
    <property type="match status" value="1"/>
</dbReference>
<feature type="compositionally biased region" description="Polar residues" evidence="11">
    <location>
        <begin position="569"/>
        <end position="582"/>
    </location>
</feature>
<feature type="domain" description="Alpha-type protein kinase" evidence="13">
    <location>
        <begin position="1248"/>
        <end position="1479"/>
    </location>
</feature>
<dbReference type="Gene3D" id="3.20.200.10">
    <property type="entry name" value="MHCK/EF2 kinase"/>
    <property type="match status" value="1"/>
</dbReference>
<feature type="region of interest" description="Disordered" evidence="11">
    <location>
        <begin position="517"/>
        <end position="606"/>
    </location>
</feature>
<feature type="compositionally biased region" description="Polar residues" evidence="11">
    <location>
        <begin position="1501"/>
        <end position="1511"/>
    </location>
</feature>
<dbReference type="PANTHER" id="PTHR47091">
    <property type="entry name" value="ALPHA-PROTEIN KINASE 2-RELATED"/>
    <property type="match status" value="1"/>
</dbReference>
<evidence type="ECO:0000259" key="12">
    <source>
        <dbReference type="PROSITE" id="PS50835"/>
    </source>
</evidence>
<keyword evidence="8" id="KW-0393">Immunoglobulin domain</keyword>
<feature type="compositionally biased region" description="Polar residues" evidence="11">
    <location>
        <begin position="829"/>
        <end position="849"/>
    </location>
</feature>
<dbReference type="GO" id="GO:0055013">
    <property type="term" value="P:cardiac muscle cell development"/>
    <property type="evidence" value="ECO:0007669"/>
    <property type="project" value="TreeGrafter"/>
</dbReference>
<feature type="region of interest" description="Disordered" evidence="11">
    <location>
        <begin position="279"/>
        <end position="494"/>
    </location>
</feature>
<feature type="compositionally biased region" description="Polar residues" evidence="11">
    <location>
        <begin position="1534"/>
        <end position="1543"/>
    </location>
</feature>
<feature type="compositionally biased region" description="Polar residues" evidence="11">
    <location>
        <begin position="1058"/>
        <end position="1075"/>
    </location>
</feature>
<keyword evidence="5" id="KW-0677">Repeat</keyword>
<dbReference type="PANTHER" id="PTHR47091:SF1">
    <property type="entry name" value="ALPHA-PROTEIN KINASE 3"/>
    <property type="match status" value="1"/>
</dbReference>
<dbReference type="GO" id="GO:0004674">
    <property type="term" value="F:protein serine/threonine kinase activity"/>
    <property type="evidence" value="ECO:0007669"/>
    <property type="project" value="UniProtKB-KW"/>
</dbReference>
<evidence type="ECO:0000256" key="4">
    <source>
        <dbReference type="ARBA" id="ARBA00022679"/>
    </source>
</evidence>
<feature type="compositionally biased region" description="Basic and acidic residues" evidence="11">
    <location>
        <begin position="1117"/>
        <end position="1129"/>
    </location>
</feature>
<dbReference type="SUPFAM" id="SSF56112">
    <property type="entry name" value="Protein kinase-like (PK-like)"/>
    <property type="match status" value="1"/>
</dbReference>
<dbReference type="SUPFAM" id="SSF48726">
    <property type="entry name" value="Immunoglobulin"/>
    <property type="match status" value="2"/>
</dbReference>
<evidence type="ECO:0000256" key="7">
    <source>
        <dbReference type="ARBA" id="ARBA00023157"/>
    </source>
</evidence>
<dbReference type="InterPro" id="IPR007110">
    <property type="entry name" value="Ig-like_dom"/>
</dbReference>
<feature type="domain" description="Ig-like" evidence="12">
    <location>
        <begin position="59"/>
        <end position="144"/>
    </location>
</feature>
<feature type="region of interest" description="Disordered" evidence="11">
    <location>
        <begin position="886"/>
        <end position="922"/>
    </location>
</feature>
<keyword evidence="6" id="KW-0418">Kinase</keyword>
<sequence length="1543" mass="169778">MGSRRTMPRSHSANGRFGHGNGITGNSRAGGCSYLSSVRPENRSTLCSVIAQLTQETQPAFLTTLKSKAVSESSNVKFFCVVTGYPIPQLTWYKDDKQLDRFCGLPKYEIFRNGQTHSLHIYNCSSEDAAIYQVSATNTKGIVSCSGVLEVGAMNEFKIHQRYFAKIKQKAESRGKETDGKENQEPIRKISPERSQRKRRSTTEVRLTVPSSTEEKVTEEFIESVCDDSKVRLEKPAEELVGEKSAPLTKTCTKTNNENGILGGIDKTPFVQKKIKICPRSEKKPEEPMEVESCRNIAERQDRAPFGKLLRKKSSEALRAPEGAKKDKESVFKRDEKVSEMDPRRPSRFRNAPQPQQPSNRVIQHTADPGSVDGILKKKGPSPDQTSDQPPQKETKVTQKNPSTQNEVTQAPTWMRGNDAPVNPEAPPDRRLAAADARPQRKIPPKGAAKTEDPRLRFVAPIVKSPQHRRHHSKGLKESLAAPQKSEPLSIAERQSQPDLLVKCVEGIGVQGYKKADENKVKTSKEKTVESVTETTIRPKSQQLQHTRDKGAEVPKPMVVSNKDKKTSSLKLNSELQSNKQTKVVIADPSKKTPSLNGQQPTDVREIPKPLTRVVSVAERTKAQIRAHDTAVTSCAKDIPADSVARPTAADKLQNLRNDESKITAQERKTAPDIIPRNHVFRTTPKEHFIQESHPEKNKIAPKPPSPCPSPATDSLSIECPQDVIALPDAGSSTNNGSNPVNPKEIATQGRKPVDQTSPKENLVKQNHLGKTRTFPEDPSICPLSVIDPLSMEGKIDETDVPDAGSLNNFSSVLGNPRELENELRKQVPGSTSPQHVGDQTSPNDNLVKQSHLGKRSTFQEDSSPSPSSVIDPLSIKCNQDVAAIPRAGSSKTYPSAPVNPKGEATQRPTSRTKSDPIQGKELGLDEKFIPDIKFEGINGTTSQRLIIQHSPTSCSQRALRISSTNGDDTQEDNLRIYGGSMDEDIQGIDILPNSNLKVSPLLQKGECDSLLTPATPQELASGARCKILSSKDKLEETILPSDHQLEKQEVSPPDGTLPTSAVSIVSSPDGSQRSPLLLQPKDDSSSPVEKRSPLLGRRNVTAESNASSQPPNESIQSDKTEKDRRDPCKAPQVIRKIRSESFADASGHLKLWCQFFNILTDSTITWYRNQLEIARITKSAADESQVNLAVVQASSKDSGVYKCTITNDYGSDSTDFLLGPDILAGISLREDHSVGEEIEMAPLVFSKGVADSGVLGSKLFGRVMVHKSCIGKGCGRKVWRAKVIYGLEPVFESGHTCIIKAQRHIAYGGKEEHGLTDRNLDLVKQDCKIQNLAREYCKIFSAEARVIENFGPPLEIIPVYLMYRPANTIPYATVEADLAGVYQKYVLMDHTGRIEMRTTSEVELKCCALQHWIFQWTNGNLLITRLEGVDTRITNIGITVKYTGHQGLQMEGKPQMFEGFVSQHQCNYFCGLLGLRSLKFLDSLTAPAKPKGSRSPLLQRKSQAPGSCSPQAGRRATGSPRMLRKAEQDAAKSPNTAVEVSF</sequence>
<dbReference type="OMA" id="MTESHIG"/>
<feature type="compositionally biased region" description="Polar residues" evidence="11">
    <location>
        <begin position="592"/>
        <end position="602"/>
    </location>
</feature>
<dbReference type="InterPro" id="IPR011009">
    <property type="entry name" value="Kinase-like_dom_sf"/>
</dbReference>
<dbReference type="SMART" id="SM00409">
    <property type="entry name" value="IG"/>
    <property type="match status" value="2"/>
</dbReference>
<feature type="compositionally biased region" description="Polar residues" evidence="11">
    <location>
        <begin position="353"/>
        <end position="363"/>
    </location>
</feature>
<evidence type="ECO:0000256" key="9">
    <source>
        <dbReference type="ARBA" id="ARBA00047899"/>
    </source>
</evidence>
<evidence type="ECO:0000256" key="6">
    <source>
        <dbReference type="ARBA" id="ARBA00022777"/>
    </source>
</evidence>
<dbReference type="STRING" id="109280.ENSHCOP00000015205"/>
<comment type="similarity">
    <text evidence="1">Belongs to the protein kinase superfamily. Alpha-type protein kinase family. ALPK subfamily.</text>
</comment>
<dbReference type="FunFam" id="2.60.40.10:FF:000069">
    <property type="entry name" value="Alpha-protein kinase 3"/>
    <property type="match status" value="1"/>
</dbReference>
<evidence type="ECO:0000313" key="15">
    <source>
        <dbReference type="Proteomes" id="UP000264820"/>
    </source>
</evidence>
<feature type="region of interest" description="Disordered" evidence="11">
    <location>
        <begin position="170"/>
        <end position="211"/>
    </location>
</feature>
<dbReference type="RefSeq" id="XP_019722262.1">
    <property type="nucleotide sequence ID" value="XM_019866703.1"/>
</dbReference>
<evidence type="ECO:0000313" key="14">
    <source>
        <dbReference type="Ensembl" id="ENSHCOP00000015205.1"/>
    </source>
</evidence>
<evidence type="ECO:0000256" key="11">
    <source>
        <dbReference type="SAM" id="MobiDB-lite"/>
    </source>
</evidence>
<reference evidence="14" key="1">
    <citation type="submission" date="2025-08" db="UniProtKB">
        <authorList>
            <consortium name="Ensembl"/>
        </authorList>
    </citation>
    <scope>IDENTIFICATION</scope>
</reference>
<dbReference type="InterPro" id="IPR013098">
    <property type="entry name" value="Ig_I-set"/>
</dbReference>
<name>A0A3Q3DLL2_HIPCM</name>
<feature type="compositionally biased region" description="Polar residues" evidence="11">
    <location>
        <begin position="398"/>
        <end position="412"/>
    </location>
</feature>
<feature type="compositionally biased region" description="Basic and acidic residues" evidence="11">
    <location>
        <begin position="658"/>
        <end position="671"/>
    </location>
</feature>
<dbReference type="Gene3D" id="2.60.40.10">
    <property type="entry name" value="Immunoglobulins"/>
    <property type="match status" value="2"/>
</dbReference>
<keyword evidence="4" id="KW-0808">Transferase</keyword>
<evidence type="ECO:0000256" key="5">
    <source>
        <dbReference type="ARBA" id="ARBA00022737"/>
    </source>
</evidence>
<feature type="compositionally biased region" description="Basic and acidic residues" evidence="11">
    <location>
        <begin position="170"/>
        <end position="195"/>
    </location>
</feature>
<dbReference type="KEGG" id="hcq:109513952"/>
<feature type="compositionally biased region" description="Polar residues" evidence="11">
    <location>
        <begin position="1102"/>
        <end position="1116"/>
    </location>
</feature>
<dbReference type="RefSeq" id="XP_019722263.1">
    <property type="nucleotide sequence ID" value="XM_019866704.1"/>
</dbReference>
<feature type="region of interest" description="Disordered" evidence="11">
    <location>
        <begin position="1039"/>
        <end position="1130"/>
    </location>
</feature>
<dbReference type="InterPro" id="IPR003599">
    <property type="entry name" value="Ig_sub"/>
</dbReference>
<dbReference type="GO" id="GO:0005634">
    <property type="term" value="C:nucleus"/>
    <property type="evidence" value="ECO:0007669"/>
    <property type="project" value="TreeGrafter"/>
</dbReference>
<dbReference type="InterPro" id="IPR013783">
    <property type="entry name" value="Ig-like_fold"/>
</dbReference>
<feature type="compositionally biased region" description="Basic and acidic residues" evidence="11">
    <location>
        <begin position="517"/>
        <end position="529"/>
    </location>
</feature>
<dbReference type="Ensembl" id="ENSHCOT00000023053.1">
    <property type="protein sequence ID" value="ENSHCOP00000015205.1"/>
    <property type="gene ID" value="ENSHCOG00000018759.1"/>
</dbReference>
<dbReference type="GO" id="GO:0005524">
    <property type="term" value="F:ATP binding"/>
    <property type="evidence" value="ECO:0007669"/>
    <property type="project" value="InterPro"/>
</dbReference>
<dbReference type="InterPro" id="IPR004166">
    <property type="entry name" value="a-kinase_dom"/>
</dbReference>
<feature type="compositionally biased region" description="Basic and acidic residues" evidence="11">
    <location>
        <begin position="322"/>
        <end position="345"/>
    </location>
</feature>
<feature type="region of interest" description="Disordered" evidence="11">
    <location>
        <begin position="691"/>
        <end position="874"/>
    </location>
</feature>
<dbReference type="Proteomes" id="UP000264820">
    <property type="component" value="Unplaced"/>
</dbReference>
<dbReference type="PROSITE" id="PS50835">
    <property type="entry name" value="IG_LIKE"/>
    <property type="match status" value="2"/>
</dbReference>
<evidence type="ECO:0000256" key="10">
    <source>
        <dbReference type="ARBA" id="ARBA00048679"/>
    </source>
</evidence>
<dbReference type="EC" id="2.7.11.1" evidence="2"/>
<dbReference type="InterPro" id="IPR036179">
    <property type="entry name" value="Ig-like_dom_sf"/>
</dbReference>
<dbReference type="InterPro" id="IPR003598">
    <property type="entry name" value="Ig_sub2"/>
</dbReference>
<organism evidence="14 15">
    <name type="scientific">Hippocampus comes</name>
    <name type="common">Tiger tail seahorse</name>
    <dbReference type="NCBI Taxonomy" id="109280"/>
    <lineage>
        <taxon>Eukaryota</taxon>
        <taxon>Metazoa</taxon>
        <taxon>Chordata</taxon>
        <taxon>Craniata</taxon>
        <taxon>Vertebrata</taxon>
        <taxon>Euteleostomi</taxon>
        <taxon>Actinopterygii</taxon>
        <taxon>Neopterygii</taxon>
        <taxon>Teleostei</taxon>
        <taxon>Neoteleostei</taxon>
        <taxon>Acanthomorphata</taxon>
        <taxon>Syngnathiaria</taxon>
        <taxon>Syngnathiformes</taxon>
        <taxon>Syngnathoidei</taxon>
        <taxon>Syngnathidae</taxon>
        <taxon>Hippocampus</taxon>
    </lineage>
</organism>
<dbReference type="Pfam" id="PF02816">
    <property type="entry name" value="Alpha_kinase"/>
    <property type="match status" value="1"/>
</dbReference>
<protein>
    <recommendedName>
        <fullName evidence="2">non-specific serine/threonine protein kinase</fullName>
        <ecNumber evidence="2">2.7.11.1</ecNumber>
    </recommendedName>
</protein>
<keyword evidence="15" id="KW-1185">Reference proteome</keyword>
<dbReference type="SMART" id="SM00408">
    <property type="entry name" value="IGc2"/>
    <property type="match status" value="2"/>
</dbReference>
<keyword evidence="3" id="KW-0723">Serine/threonine-protein kinase</keyword>
<evidence type="ECO:0000256" key="1">
    <source>
        <dbReference type="ARBA" id="ARBA00008651"/>
    </source>
</evidence>
<feature type="domain" description="Ig-like" evidence="12">
    <location>
        <begin position="1132"/>
        <end position="1220"/>
    </location>
</feature>
<feature type="region of interest" description="Disordered" evidence="11">
    <location>
        <begin position="1"/>
        <end position="22"/>
    </location>
</feature>
<reference evidence="14" key="2">
    <citation type="submission" date="2025-09" db="UniProtKB">
        <authorList>
            <consortium name="Ensembl"/>
        </authorList>
    </citation>
    <scope>IDENTIFICATION</scope>
</reference>
<feature type="compositionally biased region" description="Polar residues" evidence="11">
    <location>
        <begin position="731"/>
        <end position="741"/>
    </location>
</feature>